<accession>A0A172U0N9</accession>
<name>A0A172U0N9_9BACT</name>
<dbReference type="KEGG" id="fla:SY85_22000"/>
<dbReference type="Proteomes" id="UP000077177">
    <property type="component" value="Chromosome"/>
</dbReference>
<dbReference type="EMBL" id="CP011390">
    <property type="protein sequence ID" value="ANE52748.1"/>
    <property type="molecule type" value="Genomic_DNA"/>
</dbReference>
<dbReference type="OrthoDB" id="647138at2"/>
<evidence type="ECO:0000313" key="2">
    <source>
        <dbReference type="Proteomes" id="UP000077177"/>
    </source>
</evidence>
<dbReference type="AlphaFoldDB" id="A0A172U0N9"/>
<evidence type="ECO:0008006" key="3">
    <source>
        <dbReference type="Google" id="ProtNLM"/>
    </source>
</evidence>
<dbReference type="RefSeq" id="WP_066407783.1">
    <property type="nucleotide sequence ID" value="NZ_CP011390.1"/>
</dbReference>
<dbReference type="STRING" id="1492898.SY85_22000"/>
<gene>
    <name evidence="1" type="ORF">SY85_22000</name>
</gene>
<protein>
    <recommendedName>
        <fullName evidence="3">Outer membrane protein beta-barrel domain-containing protein</fullName>
    </recommendedName>
</protein>
<evidence type="ECO:0000313" key="1">
    <source>
        <dbReference type="EMBL" id="ANE52748.1"/>
    </source>
</evidence>
<keyword evidence="2" id="KW-1185">Reference proteome</keyword>
<reference evidence="1 2" key="2">
    <citation type="journal article" date="2016" name="Int. J. Syst. Evol. Microbiol.">
        <title>Flavisolibacter tropicus sp. nov., isolated from tropical soil.</title>
        <authorList>
            <person name="Lee J.J."/>
            <person name="Kang M.S."/>
            <person name="Kim G.S."/>
            <person name="Lee C.S."/>
            <person name="Lim S."/>
            <person name="Lee J."/>
            <person name="Roh S.H."/>
            <person name="Kang H."/>
            <person name="Ha J.M."/>
            <person name="Bae S."/>
            <person name="Jung H.Y."/>
            <person name="Kim M.K."/>
        </authorList>
    </citation>
    <scope>NUCLEOTIDE SEQUENCE [LARGE SCALE GENOMIC DNA]</scope>
    <source>
        <strain evidence="1 2">LCS9</strain>
    </source>
</reference>
<organism evidence="1 2">
    <name type="scientific">Flavisolibacter tropicus</name>
    <dbReference type="NCBI Taxonomy" id="1492898"/>
    <lineage>
        <taxon>Bacteria</taxon>
        <taxon>Pseudomonadati</taxon>
        <taxon>Bacteroidota</taxon>
        <taxon>Chitinophagia</taxon>
        <taxon>Chitinophagales</taxon>
        <taxon>Chitinophagaceae</taxon>
        <taxon>Flavisolibacter</taxon>
    </lineage>
</organism>
<proteinExistence type="predicted"/>
<sequence>MKNLLTAILLSTCILSNAQKTKKANAVQFHSINQVGLAQGQDGSALLLQSINGIKYQTYVAGVGIGLDYYKQRSVPLFLELRKHLFQKSSTPFVYADGGFHFIWSNVEPQEWFVTEVKGGLYYDLGVGYNFGAFKSNAVTISFGYSVKNKSEIINLHPERSSWPPPPSDFQKFEYSLRRYVFKMGLTL</sequence>
<reference evidence="2" key="1">
    <citation type="submission" date="2015-01" db="EMBL/GenBank/DDBJ databases">
        <title>Flavisolibacter sp./LCS9/ whole genome sequencing.</title>
        <authorList>
            <person name="Kim M.K."/>
            <person name="Srinivasan S."/>
            <person name="Lee J.-J."/>
        </authorList>
    </citation>
    <scope>NUCLEOTIDE SEQUENCE [LARGE SCALE GENOMIC DNA]</scope>
    <source>
        <strain evidence="2">LCS9</strain>
    </source>
</reference>